<evidence type="ECO:0008006" key="3">
    <source>
        <dbReference type="Google" id="ProtNLM"/>
    </source>
</evidence>
<reference evidence="1 2" key="1">
    <citation type="submission" date="2017-05" db="EMBL/GenBank/DDBJ databases">
        <authorList>
            <person name="Varghese N."/>
            <person name="Submissions S."/>
        </authorList>
    </citation>
    <scope>NUCLEOTIDE SEQUENCE [LARGE SCALE GENOMIC DNA]</scope>
    <source>
        <strain evidence="1 2">DSM 29982</strain>
    </source>
</reference>
<sequence>MKKLILLFTTGLMITSCNSQTDLETLKYDDDISNIVLNLKKSEKRLDDNNGLKSYQTENLKIFKFGDIALSNYSIPNGYSYGTNNLYINVDNYDSNKYLGITLNISKEEDGKKILSYLKKNYDNPENRDTGGNGISLFWNDIKHNQWIFVFQNKENTRKSNIYLATRITIIKQGIRIENSSDPKVFTILDNFNMSYPKLK</sequence>
<organism evidence="1 2">
    <name type="scientific">Flavobacterium nitrogenifigens</name>
    <dbReference type="NCBI Taxonomy" id="1617283"/>
    <lineage>
        <taxon>Bacteria</taxon>
        <taxon>Pseudomonadati</taxon>
        <taxon>Bacteroidota</taxon>
        <taxon>Flavobacteriia</taxon>
        <taxon>Flavobacteriales</taxon>
        <taxon>Flavobacteriaceae</taxon>
        <taxon>Flavobacterium</taxon>
    </lineage>
</organism>
<dbReference type="OrthoDB" id="1360610at2"/>
<dbReference type="EMBL" id="FXTQ01000002">
    <property type="protein sequence ID" value="SMO65240.1"/>
    <property type="molecule type" value="Genomic_DNA"/>
</dbReference>
<dbReference type="PROSITE" id="PS51257">
    <property type="entry name" value="PROKAR_LIPOPROTEIN"/>
    <property type="match status" value="1"/>
</dbReference>
<gene>
    <name evidence="1" type="ORF">SAMN06265220_102869</name>
</gene>
<dbReference type="AlphaFoldDB" id="A0A521D2U8"/>
<proteinExistence type="predicted"/>
<accession>A0A521D2U8</accession>
<dbReference type="RefSeq" id="WP_111377579.1">
    <property type="nucleotide sequence ID" value="NZ_CP043612.1"/>
</dbReference>
<name>A0A521D2U8_9FLAO</name>
<evidence type="ECO:0000313" key="1">
    <source>
        <dbReference type="EMBL" id="SMO65240.1"/>
    </source>
</evidence>
<keyword evidence="2" id="KW-1185">Reference proteome</keyword>
<protein>
    <recommendedName>
        <fullName evidence="3">Lipoprotein</fullName>
    </recommendedName>
</protein>
<dbReference type="Proteomes" id="UP000319267">
    <property type="component" value="Unassembled WGS sequence"/>
</dbReference>
<evidence type="ECO:0000313" key="2">
    <source>
        <dbReference type="Proteomes" id="UP000319267"/>
    </source>
</evidence>